<dbReference type="AlphaFoldDB" id="A0A2U1KCB9"/>
<evidence type="ECO:0000313" key="2">
    <source>
        <dbReference type="Proteomes" id="UP000245207"/>
    </source>
</evidence>
<protein>
    <submittedName>
        <fullName evidence="1">FF domain-containing protein</fullName>
    </submittedName>
</protein>
<comment type="caution">
    <text evidence="1">The sequence shown here is derived from an EMBL/GenBank/DDBJ whole genome shotgun (WGS) entry which is preliminary data.</text>
</comment>
<organism evidence="1 2">
    <name type="scientific">Artemisia annua</name>
    <name type="common">Sweet wormwood</name>
    <dbReference type="NCBI Taxonomy" id="35608"/>
    <lineage>
        <taxon>Eukaryota</taxon>
        <taxon>Viridiplantae</taxon>
        <taxon>Streptophyta</taxon>
        <taxon>Embryophyta</taxon>
        <taxon>Tracheophyta</taxon>
        <taxon>Spermatophyta</taxon>
        <taxon>Magnoliopsida</taxon>
        <taxon>eudicotyledons</taxon>
        <taxon>Gunneridae</taxon>
        <taxon>Pentapetalae</taxon>
        <taxon>asterids</taxon>
        <taxon>campanulids</taxon>
        <taxon>Asterales</taxon>
        <taxon>Asteraceae</taxon>
        <taxon>Asteroideae</taxon>
        <taxon>Anthemideae</taxon>
        <taxon>Artemisiinae</taxon>
        <taxon>Artemisia</taxon>
    </lineage>
</organism>
<name>A0A2U1KCB9_ARTAN</name>
<dbReference type="Proteomes" id="UP000245207">
    <property type="component" value="Unassembled WGS sequence"/>
</dbReference>
<sequence>MTKQPATPYTIASSTFSPTIPFTPFLFPSIGVHGLRKEMSLKQSIRNGISLKCKKCWYSKKGMGGARKVKTTPLEEKATDGETFIYATKQEAKAAFKYLLEDSKNRADWNLESINLIKKG</sequence>
<evidence type="ECO:0000313" key="1">
    <source>
        <dbReference type="EMBL" id="PWA34381.1"/>
    </source>
</evidence>
<dbReference type="OrthoDB" id="187617at2759"/>
<dbReference type="STRING" id="35608.A0A2U1KCB9"/>
<dbReference type="EMBL" id="PKPP01022803">
    <property type="protein sequence ID" value="PWA34381.1"/>
    <property type="molecule type" value="Genomic_DNA"/>
</dbReference>
<keyword evidence="2" id="KW-1185">Reference proteome</keyword>
<gene>
    <name evidence="1" type="ORF">CTI12_AA619670</name>
</gene>
<proteinExistence type="predicted"/>
<reference evidence="1 2" key="1">
    <citation type="journal article" date="2018" name="Mol. Plant">
        <title>The genome of Artemisia annua provides insight into the evolution of Asteraceae family and artemisinin biosynthesis.</title>
        <authorList>
            <person name="Shen Q."/>
            <person name="Zhang L."/>
            <person name="Liao Z."/>
            <person name="Wang S."/>
            <person name="Yan T."/>
            <person name="Shi P."/>
            <person name="Liu M."/>
            <person name="Fu X."/>
            <person name="Pan Q."/>
            <person name="Wang Y."/>
            <person name="Lv Z."/>
            <person name="Lu X."/>
            <person name="Zhang F."/>
            <person name="Jiang W."/>
            <person name="Ma Y."/>
            <person name="Chen M."/>
            <person name="Hao X."/>
            <person name="Li L."/>
            <person name="Tang Y."/>
            <person name="Lv G."/>
            <person name="Zhou Y."/>
            <person name="Sun X."/>
            <person name="Brodelius P.E."/>
            <person name="Rose J.K.C."/>
            <person name="Tang K."/>
        </authorList>
    </citation>
    <scope>NUCLEOTIDE SEQUENCE [LARGE SCALE GENOMIC DNA]</scope>
    <source>
        <strain evidence="2">cv. Huhao1</strain>
        <tissue evidence="1">Leaf</tissue>
    </source>
</reference>
<accession>A0A2U1KCB9</accession>